<feature type="region of interest" description="Disordered" evidence="4">
    <location>
        <begin position="1536"/>
        <end position="1586"/>
    </location>
</feature>
<dbReference type="STRING" id="94128.A0A2A3ESU9"/>
<keyword evidence="7" id="KW-1185">Reference proteome</keyword>
<feature type="compositionally biased region" description="Basic and acidic residues" evidence="4">
    <location>
        <begin position="627"/>
        <end position="640"/>
    </location>
</feature>
<keyword evidence="3" id="KW-0325">Glycoprotein</keyword>
<feature type="compositionally biased region" description="Basic and acidic residues" evidence="4">
    <location>
        <begin position="1389"/>
        <end position="1409"/>
    </location>
</feature>
<dbReference type="Proteomes" id="UP000242457">
    <property type="component" value="Unassembled WGS sequence"/>
</dbReference>
<feature type="compositionally biased region" description="Polar residues" evidence="4">
    <location>
        <begin position="1546"/>
        <end position="1556"/>
    </location>
</feature>
<feature type="compositionally biased region" description="Basic and acidic residues" evidence="4">
    <location>
        <begin position="708"/>
        <end position="744"/>
    </location>
</feature>
<proteinExistence type="inferred from homology"/>
<dbReference type="InterPro" id="IPR051093">
    <property type="entry name" value="Neuroligin/BSAL"/>
</dbReference>
<evidence type="ECO:0000313" key="6">
    <source>
        <dbReference type="EMBL" id="PBC34131.1"/>
    </source>
</evidence>
<feature type="region of interest" description="Disordered" evidence="4">
    <location>
        <begin position="700"/>
        <end position="762"/>
    </location>
</feature>
<name>A0A2A3ESU9_APICC</name>
<dbReference type="OrthoDB" id="3200163at2759"/>
<feature type="compositionally biased region" description="Basic and acidic residues" evidence="4">
    <location>
        <begin position="1558"/>
        <end position="1574"/>
    </location>
</feature>
<sequence>MKREEVGFVIVIIPEGGWKRISSPSRSWNPVDLCRPGSCTLKQFLVNLERERWLALSRFETFPLQKIFVIFSVASAPFLSADFRIICKVLSFDNFNFREEQKSLWFEIRQKTLRKYPVMVFIHGESFEWNSGNPYDGTILAAYGNVVFVTINFRLGILGFLRPGIRDDTASNFGLLDQIAALLWLRENIAEFGGDPNSITLVGHGTGAIFANLLLISPVANKKGNGLFRRAILMSGSALSADAIGKAPLQITKQVAHALHCPTTTDSDLAICLRGQDVDTLLNVKIHKPSYVPAFAPLIDNAVIPDKPYNLMKNPQMFDRFDLMYGVTESEKYHLLSPVDLMHGMSEGQRDAVLKEHAKATHELEAELILSKILEQYGDFSPGFQGEYMLKNRDLVLEALSDSGTVAPLIMAANFHSRANPNSYMYVFAHPKATQEYSGNKFAQRMDVVEKSKNYYTTEMETLNRNKTTIDPSGCLQFEPCYPGHRNPNVKAISKRYPYMRNGLKELSQYDVDWPEYDPQNQRYLNLTIPPSTGMQYRLAEMQFWNEHLPKMLLHPGKDIPLPIRPKGPRPQILDIADGIGKYANASRDYDTYGSRLMAFLSNKNAVKRGSARMSVSRCRFKEGSRGEAEVGITAEERSTTSEIATTPQPLEEEAIPQPSAPKSSSVIAMLTGFGALFLLINFTACLYLYCKKQETKMKGAGVKRRASQKEGKSDRYENHYGELGYKSDSKPDLNDVIKNDKAYDNNSNFGRRSKLSRQSSGSTIDTHIKVREWIQQEIVHRCSPRFLRKTRETLQKEHQDKLTKQQQQEAEKKRLEEELSKERKEEARYDKDPTLIVRPGKKSKVPKVSVAIDATPAARTESILNQMPIELAKGVEPGVDPFNKSIDYPMIDPSQLQAAPQVVVIEHHHSKSDPLPMENVLKSVKPNFSTPRIYESDSGSTSSLYAKINPKLKSRLPRPELNRDGSAMDQTEDIYMKMGPKLTTFAVNCPPPPPAADTCGDINVTCREPSPEERECVSPEEALRTIKRRNYPKVLPDIEKRRSLPAPSSLFSSKQGAGSLKDYRSGFHSSSSSSSHQPPQPPPRTFGPSKSLEFAEESENQSETETIVTNLHVGSLLRRQDYSAKNNSDPSIIDSLDERMDNRSSRVQSGGGSVDTIYSSNAMCHPGHEIGQPIFQSVGKDIGNPIALLQAGIGNPNWYKSTPTGNDICIGTASSEPRITIREVERQPQFGGSNWDTRIPGSEPRIVITPRVGNLLGQNQSLNRTVVNLSGTTSDERLENREIKSSAPHESTRSNSSSIEQLESDCPLTSCSSPDSGLPSGQPGQEPRKEPRIIITARDPKASSSSSSSLKQPKIIIKPTSSLQRSRDHRNIPKVSAIPPPEQSCQSAERDKPSGEQREKPPLKEKPKITRIPSFSRRVEEPSGGTERGAVPSYPEKAEIVHRVEAVASGKVVNVTVACDGKSGIPTLQRKEGEKCSSVESGTGPLNTATIKKKPASKKTNSIDKSRRIVRHGLNNCCYNSQDFHQDKKNLKKEINSTKNKKIATPTNYDTSRTYRQQRDGTMHRSLQQDDNRSNQGNITDRSEEGATGYRYTHVILLLEACAGTLWNVKFSAKRTVVADCNNIGCITIPAFYLKPKDGSTSVVGSSAPRTAHNAPLEIGFHSVFHTSVITVKLNPLAAVSGGRQLGFDHNTKYAVMVNRDKRDDRIHLGQFRDYFVDEYLIFLSEDNRKGERIIRLNPTRRLVESSSEILLLRPFEIFRRTESPGFMDFGKAFSDYVENILTVNIKKLQMLEDASKKERKTERKKTRTDNDGWLPVKASRIETVKRRAMTGKNIYPMIEYPMTRNLPSATREIFVIFTFAMHRLSDSVGPVCPQKLPDISNEQEALERMPKGRLEYLKRLLPHLRNQSEDCLYLNIYAPAMGENFAETTCMNVRRLYNEGKNDGLSFATEKILRFFVEHFIWQISGRGFFHNFHFSQRKIDRWSNRESQSIHIFPTNDLGTMLDKSCTVGVRRCGGSTVFQSQAQGQGRTSEIGCREHSVRRAAPLLALGEKDEQFFTGNKTTITNSSIDPDNSIFILKCVRQSSSGSSSSGGAGSSSRLNSSFKKGTSAATAFREIFTPTDDWSSCRFVKSGKRREIPTISTPVVRQKHNMILHKIVLNLWGICGNERALAKEATVSNPLDILKIPFTDLSEAFKKKNACKYKYKQIVAIKFSRAMLPCAEAQKLPAGYYKSVMMDSYKVQSSQLPKFRDENTNSARPGSQGLRDIRAKTKADTHRLLPGITEIQVRHYWNLAEGNEVLTKALLVLQGQKPGYMLSYKDTLANKQASQEQIDARETSSLTTSLMNALKDDASGQKMKEVRLCAGIAND</sequence>
<dbReference type="PANTHER" id="PTHR43903">
    <property type="entry name" value="NEUROLIGIN"/>
    <property type="match status" value="1"/>
</dbReference>
<feature type="domain" description="Carboxylesterase type B" evidence="5">
    <location>
        <begin position="114"/>
        <end position="545"/>
    </location>
</feature>
<dbReference type="InterPro" id="IPR029058">
    <property type="entry name" value="AB_hydrolase_fold"/>
</dbReference>
<dbReference type="EMBL" id="KZ288193">
    <property type="protein sequence ID" value="PBC34131.1"/>
    <property type="molecule type" value="Genomic_DNA"/>
</dbReference>
<organism evidence="6 7">
    <name type="scientific">Apis cerana cerana</name>
    <name type="common">Oriental honeybee</name>
    <dbReference type="NCBI Taxonomy" id="94128"/>
    <lineage>
        <taxon>Eukaryota</taxon>
        <taxon>Metazoa</taxon>
        <taxon>Ecdysozoa</taxon>
        <taxon>Arthropoda</taxon>
        <taxon>Hexapoda</taxon>
        <taxon>Insecta</taxon>
        <taxon>Pterygota</taxon>
        <taxon>Neoptera</taxon>
        <taxon>Endopterygota</taxon>
        <taxon>Hymenoptera</taxon>
        <taxon>Apocrita</taxon>
        <taxon>Aculeata</taxon>
        <taxon>Apoidea</taxon>
        <taxon>Anthophila</taxon>
        <taxon>Apidae</taxon>
        <taxon>Apis</taxon>
    </lineage>
</organism>
<protein>
    <submittedName>
        <fullName evidence="6">Neuroligin-1</fullName>
    </submittedName>
</protein>
<evidence type="ECO:0000313" key="7">
    <source>
        <dbReference type="Proteomes" id="UP000242457"/>
    </source>
</evidence>
<dbReference type="InterPro" id="IPR002018">
    <property type="entry name" value="CarbesteraseB"/>
</dbReference>
<feature type="compositionally biased region" description="Basic and acidic residues" evidence="4">
    <location>
        <begin position="1275"/>
        <end position="1285"/>
    </location>
</feature>
<comment type="similarity">
    <text evidence="1">Belongs to the type-B carboxylesterase/lipase family.</text>
</comment>
<keyword evidence="2" id="KW-0732">Signal</keyword>
<dbReference type="SUPFAM" id="SSF53474">
    <property type="entry name" value="alpha/beta-Hydrolases"/>
    <property type="match status" value="1"/>
</dbReference>
<evidence type="ECO:0000259" key="5">
    <source>
        <dbReference type="Pfam" id="PF00135"/>
    </source>
</evidence>
<dbReference type="Gene3D" id="3.40.50.1820">
    <property type="entry name" value="alpha/beta hydrolase"/>
    <property type="match status" value="2"/>
</dbReference>
<dbReference type="PROSITE" id="PS00941">
    <property type="entry name" value="CARBOXYLESTERASE_B_2"/>
    <property type="match status" value="1"/>
</dbReference>
<feature type="region of interest" description="Disordered" evidence="4">
    <location>
        <begin position="627"/>
        <end position="661"/>
    </location>
</feature>
<accession>A0A2A3ESU9</accession>
<feature type="region of interest" description="Disordered" evidence="4">
    <location>
        <begin position="794"/>
        <end position="833"/>
    </location>
</feature>
<feature type="compositionally biased region" description="Polar residues" evidence="4">
    <location>
        <begin position="745"/>
        <end position="762"/>
    </location>
</feature>
<reference evidence="6 7" key="1">
    <citation type="submission" date="2014-07" db="EMBL/GenBank/DDBJ databases">
        <title>Genomic and transcriptomic analysis on Apis cerana provide comprehensive insights into honey bee biology.</title>
        <authorList>
            <person name="Diao Q."/>
            <person name="Sun L."/>
            <person name="Zheng H."/>
            <person name="Zheng H."/>
            <person name="Xu S."/>
            <person name="Wang S."/>
            <person name="Zeng Z."/>
            <person name="Hu F."/>
            <person name="Su S."/>
            <person name="Wu J."/>
        </authorList>
    </citation>
    <scope>NUCLEOTIDE SEQUENCE [LARGE SCALE GENOMIC DNA]</scope>
    <source>
        <tissue evidence="6">Pupae without intestine</tissue>
    </source>
</reference>
<dbReference type="Pfam" id="PF00135">
    <property type="entry name" value="COesterase"/>
    <property type="match status" value="1"/>
</dbReference>
<feature type="region of interest" description="Disordered" evidence="4">
    <location>
        <begin position="1268"/>
        <end position="1435"/>
    </location>
</feature>
<evidence type="ECO:0000256" key="3">
    <source>
        <dbReference type="ARBA" id="ARBA00023180"/>
    </source>
</evidence>
<gene>
    <name evidence="6" type="ORF">APICC_08121</name>
</gene>
<feature type="compositionally biased region" description="Polar residues" evidence="4">
    <location>
        <begin position="1294"/>
        <end position="1316"/>
    </location>
</feature>
<evidence type="ECO:0000256" key="2">
    <source>
        <dbReference type="ARBA" id="ARBA00022729"/>
    </source>
</evidence>
<feature type="compositionally biased region" description="Low complexity" evidence="4">
    <location>
        <begin position="1067"/>
        <end position="1078"/>
    </location>
</feature>
<dbReference type="InterPro" id="IPR019819">
    <property type="entry name" value="Carboxylesterase_B_CS"/>
</dbReference>
<evidence type="ECO:0000256" key="4">
    <source>
        <dbReference type="SAM" id="MobiDB-lite"/>
    </source>
</evidence>
<feature type="region of interest" description="Disordered" evidence="4">
    <location>
        <begin position="1039"/>
        <end position="1108"/>
    </location>
</feature>
<evidence type="ECO:0000256" key="1">
    <source>
        <dbReference type="ARBA" id="ARBA00005964"/>
    </source>
</evidence>